<proteinExistence type="predicted"/>
<keyword evidence="4" id="KW-1185">Reference proteome</keyword>
<feature type="non-terminal residue" evidence="3">
    <location>
        <position position="212"/>
    </location>
</feature>
<dbReference type="SUPFAM" id="SSF52540">
    <property type="entry name" value="P-loop containing nucleoside triphosphate hydrolases"/>
    <property type="match status" value="1"/>
</dbReference>
<dbReference type="Pfam" id="PF24883">
    <property type="entry name" value="NPHP3_N"/>
    <property type="match status" value="1"/>
</dbReference>
<dbReference type="InterPro" id="IPR056884">
    <property type="entry name" value="NPHP3-like_N"/>
</dbReference>
<dbReference type="PANTHER" id="PTHR10039:SF16">
    <property type="entry name" value="GPI INOSITOL-DEACYLASE"/>
    <property type="match status" value="1"/>
</dbReference>
<dbReference type="EMBL" id="ML210157">
    <property type="protein sequence ID" value="TFK28264.1"/>
    <property type="molecule type" value="Genomic_DNA"/>
</dbReference>
<dbReference type="Gene3D" id="3.40.50.300">
    <property type="entry name" value="P-loop containing nucleotide triphosphate hydrolases"/>
    <property type="match status" value="1"/>
</dbReference>
<evidence type="ECO:0000259" key="2">
    <source>
        <dbReference type="Pfam" id="PF24883"/>
    </source>
</evidence>
<protein>
    <recommendedName>
        <fullName evidence="2">Nephrocystin 3-like N-terminal domain-containing protein</fullName>
    </recommendedName>
</protein>
<reference evidence="3 4" key="1">
    <citation type="journal article" date="2019" name="Nat. Ecol. Evol.">
        <title>Megaphylogeny resolves global patterns of mushroom evolution.</title>
        <authorList>
            <person name="Varga T."/>
            <person name="Krizsan K."/>
            <person name="Foldi C."/>
            <person name="Dima B."/>
            <person name="Sanchez-Garcia M."/>
            <person name="Sanchez-Ramirez S."/>
            <person name="Szollosi G.J."/>
            <person name="Szarkandi J.G."/>
            <person name="Papp V."/>
            <person name="Albert L."/>
            <person name="Andreopoulos W."/>
            <person name="Angelini C."/>
            <person name="Antonin V."/>
            <person name="Barry K.W."/>
            <person name="Bougher N.L."/>
            <person name="Buchanan P."/>
            <person name="Buyck B."/>
            <person name="Bense V."/>
            <person name="Catcheside P."/>
            <person name="Chovatia M."/>
            <person name="Cooper J."/>
            <person name="Damon W."/>
            <person name="Desjardin D."/>
            <person name="Finy P."/>
            <person name="Geml J."/>
            <person name="Haridas S."/>
            <person name="Hughes K."/>
            <person name="Justo A."/>
            <person name="Karasinski D."/>
            <person name="Kautmanova I."/>
            <person name="Kiss B."/>
            <person name="Kocsube S."/>
            <person name="Kotiranta H."/>
            <person name="LaButti K.M."/>
            <person name="Lechner B.E."/>
            <person name="Liimatainen K."/>
            <person name="Lipzen A."/>
            <person name="Lukacs Z."/>
            <person name="Mihaltcheva S."/>
            <person name="Morgado L.N."/>
            <person name="Niskanen T."/>
            <person name="Noordeloos M.E."/>
            <person name="Ohm R.A."/>
            <person name="Ortiz-Santana B."/>
            <person name="Ovrebo C."/>
            <person name="Racz N."/>
            <person name="Riley R."/>
            <person name="Savchenko A."/>
            <person name="Shiryaev A."/>
            <person name="Soop K."/>
            <person name="Spirin V."/>
            <person name="Szebenyi C."/>
            <person name="Tomsovsky M."/>
            <person name="Tulloss R.E."/>
            <person name="Uehling J."/>
            <person name="Grigoriev I.V."/>
            <person name="Vagvolgyi C."/>
            <person name="Papp T."/>
            <person name="Martin F.M."/>
            <person name="Miettinen O."/>
            <person name="Hibbett D.S."/>
            <person name="Nagy L.G."/>
        </authorList>
    </citation>
    <scope>NUCLEOTIDE SEQUENCE [LARGE SCALE GENOMIC DNA]</scope>
    <source>
        <strain evidence="3 4">CBS 121175</strain>
    </source>
</reference>
<evidence type="ECO:0000256" key="1">
    <source>
        <dbReference type="ARBA" id="ARBA00022737"/>
    </source>
</evidence>
<gene>
    <name evidence="3" type="ORF">FA15DRAFT_559510</name>
</gene>
<dbReference type="STRING" id="230819.A0A5C3L5H4"/>
<feature type="domain" description="Nephrocystin 3-like N-terminal" evidence="2">
    <location>
        <begin position="24"/>
        <end position="183"/>
    </location>
</feature>
<organism evidence="3 4">
    <name type="scientific">Coprinopsis marcescibilis</name>
    <name type="common">Agaric fungus</name>
    <name type="synonym">Psathyrella marcescibilis</name>
    <dbReference type="NCBI Taxonomy" id="230819"/>
    <lineage>
        <taxon>Eukaryota</taxon>
        <taxon>Fungi</taxon>
        <taxon>Dikarya</taxon>
        <taxon>Basidiomycota</taxon>
        <taxon>Agaricomycotina</taxon>
        <taxon>Agaricomycetes</taxon>
        <taxon>Agaricomycetidae</taxon>
        <taxon>Agaricales</taxon>
        <taxon>Agaricineae</taxon>
        <taxon>Psathyrellaceae</taxon>
        <taxon>Coprinopsis</taxon>
    </lineage>
</organism>
<dbReference type="PANTHER" id="PTHR10039">
    <property type="entry name" value="AMELOGENIN"/>
    <property type="match status" value="1"/>
</dbReference>
<evidence type="ECO:0000313" key="3">
    <source>
        <dbReference type="EMBL" id="TFK28264.1"/>
    </source>
</evidence>
<accession>A0A5C3L5H4</accession>
<sequence>IAEWLTSSNLRAIWMDTIAKKAPGTGVWFVRRDDFQQWMNNDGELLCGIGIPGAGKTILCATIIEYLQDVVKSSEGNVCVTFAFFRYTDKQSTIKSTLAALLRQQLERHPRTFEPIKALYNLHDRERTNPSKDELLTLLRQTSAMYRKNYFILDAFDEAPKEVQEEILQCLLSLNANVLVMSRPSILPSDIVGKTISAEIYARPSDIKILID</sequence>
<evidence type="ECO:0000313" key="4">
    <source>
        <dbReference type="Proteomes" id="UP000307440"/>
    </source>
</evidence>
<dbReference type="Proteomes" id="UP000307440">
    <property type="component" value="Unassembled WGS sequence"/>
</dbReference>
<dbReference type="InterPro" id="IPR027417">
    <property type="entry name" value="P-loop_NTPase"/>
</dbReference>
<name>A0A5C3L5H4_COPMA</name>
<feature type="non-terminal residue" evidence="3">
    <location>
        <position position="1"/>
    </location>
</feature>
<dbReference type="OrthoDB" id="448455at2759"/>
<keyword evidence="1" id="KW-0677">Repeat</keyword>
<dbReference type="AlphaFoldDB" id="A0A5C3L5H4"/>